<reference evidence="1 2" key="1">
    <citation type="journal article" date="2019" name="Genome Biol. Evol.">
        <title>Whole-Genome Sequencing of the Giant Devil Catfish, Bagarius yarrelli.</title>
        <authorList>
            <person name="Jiang W."/>
            <person name="Lv Y."/>
            <person name="Cheng L."/>
            <person name="Yang K."/>
            <person name="Chao B."/>
            <person name="Wang X."/>
            <person name="Li Y."/>
            <person name="Pan X."/>
            <person name="You X."/>
            <person name="Zhang Y."/>
            <person name="Yang J."/>
            <person name="Li J."/>
            <person name="Zhang X."/>
            <person name="Liu S."/>
            <person name="Sun C."/>
            <person name="Yang J."/>
            <person name="Shi Q."/>
        </authorList>
    </citation>
    <scope>NUCLEOTIDE SEQUENCE [LARGE SCALE GENOMIC DNA]</scope>
    <source>
        <strain evidence="1">JWS20170419001</strain>
        <tissue evidence="1">Muscle</tissue>
    </source>
</reference>
<dbReference type="EMBL" id="VCAZ01000004">
    <property type="protein sequence ID" value="TSK17842.1"/>
    <property type="molecule type" value="Genomic_DNA"/>
</dbReference>
<comment type="caution">
    <text evidence="1">The sequence shown here is derived from an EMBL/GenBank/DDBJ whole genome shotgun (WGS) entry which is preliminary data.</text>
</comment>
<organism evidence="1 2">
    <name type="scientific">Bagarius yarrelli</name>
    <name type="common">Goonch</name>
    <name type="synonym">Bagrus yarrelli</name>
    <dbReference type="NCBI Taxonomy" id="175774"/>
    <lineage>
        <taxon>Eukaryota</taxon>
        <taxon>Metazoa</taxon>
        <taxon>Chordata</taxon>
        <taxon>Craniata</taxon>
        <taxon>Vertebrata</taxon>
        <taxon>Euteleostomi</taxon>
        <taxon>Actinopterygii</taxon>
        <taxon>Neopterygii</taxon>
        <taxon>Teleostei</taxon>
        <taxon>Ostariophysi</taxon>
        <taxon>Siluriformes</taxon>
        <taxon>Sisoridae</taxon>
        <taxon>Sisorinae</taxon>
        <taxon>Bagarius</taxon>
    </lineage>
</organism>
<keyword evidence="2" id="KW-1185">Reference proteome</keyword>
<accession>A0A556TKH1</accession>
<gene>
    <name evidence="1" type="ORF">Baya_1222</name>
</gene>
<dbReference type="AlphaFoldDB" id="A0A556TKH1"/>
<proteinExistence type="predicted"/>
<dbReference type="Proteomes" id="UP000319801">
    <property type="component" value="Unassembled WGS sequence"/>
</dbReference>
<evidence type="ECO:0000313" key="2">
    <source>
        <dbReference type="Proteomes" id="UP000319801"/>
    </source>
</evidence>
<sequence length="195" mass="21759">MLSKEAQLAPLQLPSGVSRRGSAVGWSYARRALQKVGVSAAQYDQTFTLLKKHRVGRTTAEHLLTPDSESDHFSLFVIVQGDGKFSTGNPSWVQNSFICEHPPPAKFPTLLSAEQWDDCHVRLNEVSGSEERRCLTECLLKPLSLFLCLSETLSQDRAGEGRGGDWKRVDRENCTSKALRQLFPRLQKSNLLSDS</sequence>
<name>A0A556TKH1_BAGYA</name>
<protein>
    <submittedName>
        <fullName evidence="1">Uncharacterized protein</fullName>
    </submittedName>
</protein>
<evidence type="ECO:0000313" key="1">
    <source>
        <dbReference type="EMBL" id="TSK17842.1"/>
    </source>
</evidence>